<geneLocation type="plasmid" evidence="2 4">
    <name>pTbrSNM4-1b</name>
</geneLocation>
<accession>A0A1J0LW20</accession>
<proteinExistence type="predicted"/>
<dbReference type="KEGG" id="tbc:A0O31_02560"/>
<geneLocation type="plasmid" evidence="3">
    <name>ptb1</name>
</geneLocation>
<dbReference type="RefSeq" id="WP_071678253.1">
    <property type="nucleotide sequence ID" value="NZ_AP025594.1"/>
</dbReference>
<protein>
    <recommendedName>
        <fullName evidence="5">Type II toxin-antitoxin system RelE/ParE family toxin</fullName>
    </recommendedName>
</protein>
<reference evidence="1" key="2">
    <citation type="journal article" date="2017" name="Stand. Genomic Sci.">
        <title>Complete genome sequence of Thermus brockianus GE-1 reveals key enzymes of xylan/xylose metabolism.</title>
        <authorList>
            <person name="Schaefers C."/>
            <person name="Blank S."/>
            <person name="Wiebusch S."/>
            <person name="Elleuche S."/>
            <person name="Antranikian G."/>
        </authorList>
    </citation>
    <scope>NUCLEOTIDE SEQUENCE</scope>
    <source>
        <strain evidence="1">GE-1</strain>
        <plasmid evidence="1">pTB1</plasmid>
    </source>
</reference>
<evidence type="ECO:0000313" key="1">
    <source>
        <dbReference type="EMBL" id="APD10577.1"/>
    </source>
</evidence>
<evidence type="ECO:0000313" key="3">
    <source>
        <dbReference type="Proteomes" id="UP000182993"/>
    </source>
</evidence>
<evidence type="ECO:0008006" key="5">
    <source>
        <dbReference type="Google" id="ProtNLM"/>
    </source>
</evidence>
<dbReference type="EMBL" id="CP016313">
    <property type="protein sequence ID" value="APD10577.1"/>
    <property type="molecule type" value="Genomic_DNA"/>
</dbReference>
<keyword evidence="1" id="KW-0614">Plasmid</keyword>
<reference evidence="3" key="1">
    <citation type="submission" date="2016-06" db="EMBL/GenBank/DDBJ databases">
        <title>Whole genome sequencing of Thermus brockianus strain GE-1.</title>
        <authorList>
            <person name="Schaefers C."/>
            <person name="Blank S."/>
            <person name="Wiebusch S."/>
            <person name="Elleuche S."/>
            <person name="Antranikian G."/>
        </authorList>
    </citation>
    <scope>NUCLEOTIDE SEQUENCE [LARGE SCALE GENOMIC DNA]</scope>
    <source>
        <strain evidence="3">GE-1</strain>
        <plasmid evidence="3">ptb1</plasmid>
    </source>
</reference>
<dbReference type="Proteomes" id="UP000831120">
    <property type="component" value="Plasmid pTbrSNM4-1b"/>
</dbReference>
<keyword evidence="4" id="KW-1185">Reference proteome</keyword>
<organism evidence="1 3">
    <name type="scientific">Thermus brockianus</name>
    <dbReference type="NCBI Taxonomy" id="56956"/>
    <lineage>
        <taxon>Bacteria</taxon>
        <taxon>Thermotogati</taxon>
        <taxon>Deinococcota</taxon>
        <taxon>Deinococci</taxon>
        <taxon>Thermales</taxon>
        <taxon>Thermaceae</taxon>
        <taxon>Thermus</taxon>
    </lineage>
</organism>
<dbReference type="OrthoDB" id="32204at2"/>
<evidence type="ECO:0000313" key="4">
    <source>
        <dbReference type="Proteomes" id="UP000831120"/>
    </source>
</evidence>
<reference evidence="2 4" key="3">
    <citation type="journal article" date="2022" name="Microbiol. Resour. Announc.">
        <title>Complete Genome Sequences of Thermus Strains Isolated from Senami Hot Spring in Japan.</title>
        <authorList>
            <person name="Miyazaki K."/>
        </authorList>
    </citation>
    <scope>NUCLEOTIDE SEQUENCE [LARGE SCALE GENOMIC DNA]</scope>
    <source>
        <strain evidence="2 4">SNM4-1</strain>
        <plasmid evidence="2 4">pTbrSNM4-1b</plasmid>
    </source>
</reference>
<dbReference type="EMBL" id="AP025594">
    <property type="protein sequence ID" value="BDG17526.1"/>
    <property type="molecule type" value="Genomic_DNA"/>
</dbReference>
<dbReference type="Proteomes" id="UP000182993">
    <property type="component" value="Plasmid pTB1"/>
</dbReference>
<dbReference type="AlphaFoldDB" id="A0A1J0LW20"/>
<geneLocation type="plasmid" evidence="1">
    <name>pTB1</name>
</geneLocation>
<sequence>MGRYQVVFYQDPKGREPFREWLEELKRFRSHLHPLAMRLLSELQELGTDEMRPPRVKSFRREGVLIHELRKRTQEGAMRIFFG</sequence>
<name>A0A1J0LW20_THEBO</name>
<evidence type="ECO:0000313" key="2">
    <source>
        <dbReference type="EMBL" id="BDG17526.1"/>
    </source>
</evidence>
<gene>
    <name evidence="1" type="ORF">A0O31_02560</name>
    <name evidence="2" type="ORF">TbrSNM41_22600</name>
</gene>